<protein>
    <submittedName>
        <fullName evidence="1">Uncharacterized protein</fullName>
    </submittedName>
</protein>
<evidence type="ECO:0000313" key="1">
    <source>
        <dbReference type="EMBL" id="MBX55925.1"/>
    </source>
</evidence>
<sequence length="19" mass="2134">MKNVTDIMFCFSAISLILS</sequence>
<proteinExistence type="predicted"/>
<accession>A0A2P2PMN5</accession>
<name>A0A2P2PMN5_RHIMU</name>
<dbReference type="EMBL" id="GGEC01075441">
    <property type="protein sequence ID" value="MBX55925.1"/>
    <property type="molecule type" value="Transcribed_RNA"/>
</dbReference>
<reference evidence="1" key="1">
    <citation type="submission" date="2018-02" db="EMBL/GenBank/DDBJ databases">
        <title>Rhizophora mucronata_Transcriptome.</title>
        <authorList>
            <person name="Meera S.P."/>
            <person name="Sreeshan A."/>
            <person name="Augustine A."/>
        </authorList>
    </citation>
    <scope>NUCLEOTIDE SEQUENCE</scope>
    <source>
        <tissue evidence="1">Leaf</tissue>
    </source>
</reference>
<dbReference type="AlphaFoldDB" id="A0A2P2PMN5"/>
<organism evidence="1">
    <name type="scientific">Rhizophora mucronata</name>
    <name type="common">Asiatic mangrove</name>
    <dbReference type="NCBI Taxonomy" id="61149"/>
    <lineage>
        <taxon>Eukaryota</taxon>
        <taxon>Viridiplantae</taxon>
        <taxon>Streptophyta</taxon>
        <taxon>Embryophyta</taxon>
        <taxon>Tracheophyta</taxon>
        <taxon>Spermatophyta</taxon>
        <taxon>Magnoliopsida</taxon>
        <taxon>eudicotyledons</taxon>
        <taxon>Gunneridae</taxon>
        <taxon>Pentapetalae</taxon>
        <taxon>rosids</taxon>
        <taxon>fabids</taxon>
        <taxon>Malpighiales</taxon>
        <taxon>Rhizophoraceae</taxon>
        <taxon>Rhizophora</taxon>
    </lineage>
</organism>